<name>A0A511N7S3_DEIC1</name>
<organism evidence="1 2">
    <name type="scientific">Deinococcus cellulosilyticus (strain DSM 18568 / NBRC 106333 / KACC 11606 / 5516J-15)</name>
    <dbReference type="NCBI Taxonomy" id="1223518"/>
    <lineage>
        <taxon>Bacteria</taxon>
        <taxon>Thermotogati</taxon>
        <taxon>Deinococcota</taxon>
        <taxon>Deinococci</taxon>
        <taxon>Deinococcales</taxon>
        <taxon>Deinococcaceae</taxon>
        <taxon>Deinococcus</taxon>
    </lineage>
</organism>
<dbReference type="EMBL" id="BJXB01000025">
    <property type="protein sequence ID" value="GEM48892.1"/>
    <property type="molecule type" value="Genomic_DNA"/>
</dbReference>
<accession>A0A511N7S3</accession>
<evidence type="ECO:0000313" key="2">
    <source>
        <dbReference type="Proteomes" id="UP000321306"/>
    </source>
</evidence>
<proteinExistence type="predicted"/>
<dbReference type="Proteomes" id="UP000321306">
    <property type="component" value="Unassembled WGS sequence"/>
</dbReference>
<sequence length="45" mass="5118">MVTLLLLLLSALAIYAFYLGFKALDQNNSRPAPMRATVPIKRNRR</sequence>
<evidence type="ECO:0000313" key="1">
    <source>
        <dbReference type="EMBL" id="GEM48892.1"/>
    </source>
</evidence>
<reference evidence="1 2" key="1">
    <citation type="submission" date="2019-07" db="EMBL/GenBank/DDBJ databases">
        <title>Whole genome shotgun sequence of Deinococcus cellulosilyticus NBRC 106333.</title>
        <authorList>
            <person name="Hosoyama A."/>
            <person name="Uohara A."/>
            <person name="Ohji S."/>
            <person name="Ichikawa N."/>
        </authorList>
    </citation>
    <scope>NUCLEOTIDE SEQUENCE [LARGE SCALE GENOMIC DNA]</scope>
    <source>
        <strain evidence="1 2">NBRC 106333</strain>
    </source>
</reference>
<gene>
    <name evidence="1" type="ORF">DC3_45270</name>
</gene>
<dbReference type="AlphaFoldDB" id="A0A511N7S3"/>
<protein>
    <submittedName>
        <fullName evidence="1">Uncharacterized protein</fullName>
    </submittedName>
</protein>
<dbReference type="RefSeq" id="WP_186816190.1">
    <property type="nucleotide sequence ID" value="NZ_BJXB01000025.1"/>
</dbReference>
<keyword evidence="2" id="KW-1185">Reference proteome</keyword>
<comment type="caution">
    <text evidence="1">The sequence shown here is derived from an EMBL/GenBank/DDBJ whole genome shotgun (WGS) entry which is preliminary data.</text>
</comment>